<protein>
    <submittedName>
        <fullName evidence="1">Uncharacterized protein</fullName>
    </submittedName>
</protein>
<evidence type="ECO:0000313" key="1">
    <source>
        <dbReference type="EnsemblPlants" id="OGLUM09G04510.1"/>
    </source>
</evidence>
<reference evidence="1" key="1">
    <citation type="submission" date="2015-04" db="UniProtKB">
        <authorList>
            <consortium name="EnsemblPlants"/>
        </authorList>
    </citation>
    <scope>IDENTIFICATION</scope>
</reference>
<dbReference type="EnsemblPlants" id="OGLUM09G04510.1">
    <property type="protein sequence ID" value="OGLUM09G04510.1"/>
    <property type="gene ID" value="OGLUM09G04510"/>
</dbReference>
<name>A0A0E0B0T2_9ORYZ</name>
<sequence>MDVDELLLVAISHGNNEDDGGGVVGISDEVHAAEIQLQEVIMSSAMAATAAAAAAAAAAAQLDSGSVLVIRMCELVCLVKAG</sequence>
<dbReference type="Proteomes" id="UP000026961">
    <property type="component" value="Chromosome 9"/>
</dbReference>
<dbReference type="Gramene" id="OGLUM09G04510.1">
    <property type="protein sequence ID" value="OGLUM09G04510.1"/>
    <property type="gene ID" value="OGLUM09G04510"/>
</dbReference>
<organism evidence="1">
    <name type="scientific">Oryza glumipatula</name>
    <dbReference type="NCBI Taxonomy" id="40148"/>
    <lineage>
        <taxon>Eukaryota</taxon>
        <taxon>Viridiplantae</taxon>
        <taxon>Streptophyta</taxon>
        <taxon>Embryophyta</taxon>
        <taxon>Tracheophyta</taxon>
        <taxon>Spermatophyta</taxon>
        <taxon>Magnoliopsida</taxon>
        <taxon>Liliopsida</taxon>
        <taxon>Poales</taxon>
        <taxon>Poaceae</taxon>
        <taxon>BOP clade</taxon>
        <taxon>Oryzoideae</taxon>
        <taxon>Oryzeae</taxon>
        <taxon>Oryzinae</taxon>
        <taxon>Oryza</taxon>
    </lineage>
</organism>
<proteinExistence type="predicted"/>
<dbReference type="AlphaFoldDB" id="A0A0E0B0T2"/>
<dbReference type="HOGENOM" id="CLU_2562086_0_0_1"/>
<keyword evidence="2" id="KW-1185">Reference proteome</keyword>
<reference evidence="1" key="2">
    <citation type="submission" date="2018-05" db="EMBL/GenBank/DDBJ databases">
        <title>OgluRS3 (Oryza glumaepatula Reference Sequence Version 3).</title>
        <authorList>
            <person name="Zhang J."/>
            <person name="Kudrna D."/>
            <person name="Lee S."/>
            <person name="Talag J."/>
            <person name="Welchert J."/>
            <person name="Wing R.A."/>
        </authorList>
    </citation>
    <scope>NUCLEOTIDE SEQUENCE [LARGE SCALE GENOMIC DNA]</scope>
</reference>
<dbReference type="STRING" id="40148.A0A0E0B0T2"/>
<evidence type="ECO:0000313" key="2">
    <source>
        <dbReference type="Proteomes" id="UP000026961"/>
    </source>
</evidence>
<accession>A0A0E0B0T2</accession>